<dbReference type="GO" id="GO:0000976">
    <property type="term" value="F:transcription cis-regulatory region binding"/>
    <property type="evidence" value="ECO:0007669"/>
    <property type="project" value="TreeGrafter"/>
</dbReference>
<dbReference type="PANTHER" id="PTHR30146">
    <property type="entry name" value="LACI-RELATED TRANSCRIPTIONAL REPRESSOR"/>
    <property type="match status" value="1"/>
</dbReference>
<dbReference type="PANTHER" id="PTHR30146:SF153">
    <property type="entry name" value="LACTOSE OPERON REPRESSOR"/>
    <property type="match status" value="1"/>
</dbReference>
<evidence type="ECO:0000256" key="1">
    <source>
        <dbReference type="ARBA" id="ARBA00023015"/>
    </source>
</evidence>
<evidence type="ECO:0000256" key="2">
    <source>
        <dbReference type="ARBA" id="ARBA00023125"/>
    </source>
</evidence>
<keyword evidence="6" id="KW-1185">Reference proteome</keyword>
<proteinExistence type="predicted"/>
<dbReference type="SUPFAM" id="SSF47413">
    <property type="entry name" value="lambda repressor-like DNA-binding domains"/>
    <property type="match status" value="1"/>
</dbReference>
<feature type="domain" description="HTH lacI-type" evidence="4">
    <location>
        <begin position="11"/>
        <end position="66"/>
    </location>
</feature>
<organism evidence="5 6">
    <name type="scientific">Pseudoclavibacter terrae</name>
    <dbReference type="NCBI Taxonomy" id="1530195"/>
    <lineage>
        <taxon>Bacteria</taxon>
        <taxon>Bacillati</taxon>
        <taxon>Actinomycetota</taxon>
        <taxon>Actinomycetes</taxon>
        <taxon>Micrococcales</taxon>
        <taxon>Microbacteriaceae</taxon>
        <taxon>Pseudoclavibacter</taxon>
    </lineage>
</organism>
<dbReference type="InterPro" id="IPR028082">
    <property type="entry name" value="Peripla_BP_I"/>
</dbReference>
<dbReference type="InterPro" id="IPR010982">
    <property type="entry name" value="Lambda_DNA-bd_dom_sf"/>
</dbReference>
<accession>A0A7J5B2R4</accession>
<keyword evidence="1" id="KW-0805">Transcription regulation</keyword>
<dbReference type="Gene3D" id="1.10.260.40">
    <property type="entry name" value="lambda repressor-like DNA-binding domains"/>
    <property type="match status" value="1"/>
</dbReference>
<dbReference type="EMBL" id="WBJX01000004">
    <property type="protein sequence ID" value="KAB1637294.1"/>
    <property type="molecule type" value="Genomic_DNA"/>
</dbReference>
<gene>
    <name evidence="5" type="ORF">F8O03_13550</name>
</gene>
<dbReference type="RefSeq" id="WP_151424317.1">
    <property type="nucleotide sequence ID" value="NZ_WBJX01000004.1"/>
</dbReference>
<dbReference type="AlphaFoldDB" id="A0A7J5B2R4"/>
<dbReference type="Proteomes" id="UP000490386">
    <property type="component" value="Unassembled WGS sequence"/>
</dbReference>
<dbReference type="CDD" id="cd01392">
    <property type="entry name" value="HTH_LacI"/>
    <property type="match status" value="1"/>
</dbReference>
<evidence type="ECO:0000256" key="3">
    <source>
        <dbReference type="ARBA" id="ARBA00023163"/>
    </source>
</evidence>
<reference evidence="5 6" key="1">
    <citation type="submission" date="2019-09" db="EMBL/GenBank/DDBJ databases">
        <title>Phylogeny of genus Pseudoclavibacter and closely related genus.</title>
        <authorList>
            <person name="Li Y."/>
        </authorList>
    </citation>
    <scope>NUCLEOTIDE SEQUENCE [LARGE SCALE GENOMIC DNA]</scope>
    <source>
        <strain evidence="5 6">THG-MD12</strain>
    </source>
</reference>
<keyword evidence="2" id="KW-0238">DNA-binding</keyword>
<dbReference type="PROSITE" id="PS50932">
    <property type="entry name" value="HTH_LACI_2"/>
    <property type="match status" value="1"/>
</dbReference>
<dbReference type="InterPro" id="IPR046335">
    <property type="entry name" value="LacI/GalR-like_sensor"/>
</dbReference>
<dbReference type="SMART" id="SM00354">
    <property type="entry name" value="HTH_LACI"/>
    <property type="match status" value="1"/>
</dbReference>
<evidence type="ECO:0000313" key="6">
    <source>
        <dbReference type="Proteomes" id="UP000490386"/>
    </source>
</evidence>
<dbReference type="InterPro" id="IPR000843">
    <property type="entry name" value="HTH_LacI"/>
</dbReference>
<keyword evidence="3" id="KW-0804">Transcription</keyword>
<dbReference type="OrthoDB" id="3288692at2"/>
<sequence length="328" mass="34490">MATDSTTDKPATSFDVARLAGVSRSTVSNILNGKVERFPEATRDRVLEAARELRYQPSPAARSLVMGKSGTVVVLVPNATFGSNLQDAVESVVQRTRAIGGNVVVRFATQSPGGSVAAVQALQPLAVVDLGVLSSTESEELTAAGVLVVPADRDSSVVSDGGVARLQIDELLRRGPRQLWFAAISDARSDPYGPSRLAVLEQHSRERELPAPRLVRVPVTREGGAAAVAEIMSGGAPAAVACYNDDVALALLAGARERSVSVPDEMSVIGVDDTSTGALWSPALSSVRTTWEPLVEALARELEERLGADVGPAPRAFTPFEVVTRETT</sequence>
<dbReference type="Gene3D" id="3.40.50.2300">
    <property type="match status" value="2"/>
</dbReference>
<dbReference type="Pfam" id="PF13377">
    <property type="entry name" value="Peripla_BP_3"/>
    <property type="match status" value="1"/>
</dbReference>
<dbReference type="SUPFAM" id="SSF53822">
    <property type="entry name" value="Periplasmic binding protein-like I"/>
    <property type="match status" value="1"/>
</dbReference>
<name>A0A7J5B2R4_9MICO</name>
<comment type="caution">
    <text evidence="5">The sequence shown here is derived from an EMBL/GenBank/DDBJ whole genome shotgun (WGS) entry which is preliminary data.</text>
</comment>
<dbReference type="GO" id="GO:0003700">
    <property type="term" value="F:DNA-binding transcription factor activity"/>
    <property type="evidence" value="ECO:0007669"/>
    <property type="project" value="TreeGrafter"/>
</dbReference>
<dbReference type="Pfam" id="PF00356">
    <property type="entry name" value="LacI"/>
    <property type="match status" value="1"/>
</dbReference>
<protein>
    <submittedName>
        <fullName evidence="5">LacI family transcriptional regulator</fullName>
    </submittedName>
</protein>
<evidence type="ECO:0000313" key="5">
    <source>
        <dbReference type="EMBL" id="KAB1637294.1"/>
    </source>
</evidence>
<evidence type="ECO:0000259" key="4">
    <source>
        <dbReference type="PROSITE" id="PS50932"/>
    </source>
</evidence>